<dbReference type="Gene3D" id="2.40.170.20">
    <property type="entry name" value="TonB-dependent receptor, beta-barrel domain"/>
    <property type="match status" value="1"/>
</dbReference>
<feature type="domain" description="TonB-dependent receptor plug" evidence="12">
    <location>
        <begin position="64"/>
        <end position="184"/>
    </location>
</feature>
<evidence type="ECO:0000313" key="14">
    <source>
        <dbReference type="Proteomes" id="UP001589813"/>
    </source>
</evidence>
<evidence type="ECO:0000256" key="6">
    <source>
        <dbReference type="ARBA" id="ARBA00023136"/>
    </source>
</evidence>
<reference evidence="13 14" key="1">
    <citation type="submission" date="2024-09" db="EMBL/GenBank/DDBJ databases">
        <authorList>
            <person name="Sun Q."/>
            <person name="Mori K."/>
        </authorList>
    </citation>
    <scope>NUCLEOTIDE SEQUENCE [LARGE SCALE GENOMIC DNA]</scope>
    <source>
        <strain evidence="13 14">KCTC 23315</strain>
    </source>
</reference>
<comment type="subcellular location">
    <subcellularLocation>
        <location evidence="1 8">Cell outer membrane</location>
        <topology evidence="1 8">Multi-pass membrane protein</topology>
    </subcellularLocation>
</comment>
<proteinExistence type="inferred from homology"/>
<dbReference type="EMBL" id="JBHLXP010000001">
    <property type="protein sequence ID" value="MFC0048385.1"/>
    <property type="molecule type" value="Genomic_DNA"/>
</dbReference>
<keyword evidence="6 8" id="KW-0472">Membrane</keyword>
<dbReference type="Proteomes" id="UP001589813">
    <property type="component" value="Unassembled WGS sequence"/>
</dbReference>
<dbReference type="InterPro" id="IPR039426">
    <property type="entry name" value="TonB-dep_rcpt-like"/>
</dbReference>
<dbReference type="InterPro" id="IPR000531">
    <property type="entry name" value="Beta-barrel_TonB"/>
</dbReference>
<dbReference type="PANTHER" id="PTHR47234">
    <property type="match status" value="1"/>
</dbReference>
<keyword evidence="14" id="KW-1185">Reference proteome</keyword>
<evidence type="ECO:0000256" key="10">
    <source>
        <dbReference type="SAM" id="SignalP"/>
    </source>
</evidence>
<keyword evidence="3 8" id="KW-1134">Transmembrane beta strand</keyword>
<dbReference type="InterPro" id="IPR012910">
    <property type="entry name" value="Plug_dom"/>
</dbReference>
<evidence type="ECO:0000256" key="1">
    <source>
        <dbReference type="ARBA" id="ARBA00004571"/>
    </source>
</evidence>
<dbReference type="InterPro" id="IPR036942">
    <property type="entry name" value="Beta-barrel_TonB_sf"/>
</dbReference>
<evidence type="ECO:0000256" key="8">
    <source>
        <dbReference type="PROSITE-ProRule" id="PRU01360"/>
    </source>
</evidence>
<evidence type="ECO:0000256" key="5">
    <source>
        <dbReference type="ARBA" id="ARBA00023077"/>
    </source>
</evidence>
<protein>
    <submittedName>
        <fullName evidence="13">TonB-dependent receptor plug domain-containing protein</fullName>
    </submittedName>
</protein>
<feature type="signal peptide" evidence="10">
    <location>
        <begin position="1"/>
        <end position="34"/>
    </location>
</feature>
<dbReference type="Pfam" id="PF00593">
    <property type="entry name" value="TonB_dep_Rec_b-barrel"/>
    <property type="match status" value="1"/>
</dbReference>
<dbReference type="InterPro" id="IPR037066">
    <property type="entry name" value="Plug_dom_sf"/>
</dbReference>
<comment type="caution">
    <text evidence="13">The sequence shown here is derived from an EMBL/GenBank/DDBJ whole genome shotgun (WGS) entry which is preliminary data.</text>
</comment>
<dbReference type="SUPFAM" id="SSF56935">
    <property type="entry name" value="Porins"/>
    <property type="match status" value="1"/>
</dbReference>
<keyword evidence="2 8" id="KW-0813">Transport</keyword>
<dbReference type="Pfam" id="PF07715">
    <property type="entry name" value="Plug"/>
    <property type="match status" value="1"/>
</dbReference>
<comment type="similarity">
    <text evidence="8 9">Belongs to the TonB-dependent receptor family.</text>
</comment>
<feature type="domain" description="TonB-dependent receptor-like beta-barrel" evidence="11">
    <location>
        <begin position="387"/>
        <end position="819"/>
    </location>
</feature>
<keyword evidence="13" id="KW-0675">Receptor</keyword>
<sequence length="858" mass="91989">MKMTTSIQPLAACIKAAVTGGTLMLLATSPLAHAQDAAAEKKAEQDVEKIVVVGSRGAPRSVGDSAVPVDVISADEFSKNGPSDMMTLMSAVVPSFNVNTQPINDASTLVRPANLRGLPPDSTLVLVNGKRRHRSAVITFLGGGLSDGSQGPDISTIPSIALKQVEILRDGAAAQYGSDAIAGVINFRLKDNNEGGAIEIKTGQHYDGDGDLRQVSANIGMPFTDNGFANFSTEFKQSDPTSRSVQRGDAAGLVAAGNTNIANPAQVWGSPEVKRDFKLFGNIGLEVAKEKEFYAFGNFAQRDVEGGFYFRNPQSRGGVYSNDSGETLLVGNLDTTKGACPTVGLTGQSFSQISSKVNALPAHCFTFFKSLPGGFTPKFGGIVTDAALAGGLKGTLANGWNFDLSSSYGRSEAEFYIKNTINASMGSATPRDFNAGKYVQQEQAVNYDMNKLIEVDALPYPLAVAAGLEYRIDTFEIYAGDKNSFEVGPLASQGFGIGSNGFPGFKPDDAGSFNRYNYAAYTEFGAEFSDKFRSDFALRFEDYEDFGSTTNAKLTGRYQLNDEVAFRAAASTGFRAPTIGQSTVRNVTTSFTAGKGLVDNATLPPTHPISVLKGGKALTPEESVNLSFGTVVEVDDLYVTLDFFQIKVDDRISQSSSQELTATDIQKLLALGVRDASSFTGVKYFTNDFDTTTKGADFVANYGVDQFGGRTTYALAANWTETTVDRHSDYIWEAKIKQIEEGLPSVRGSFTVSHNQGSWNGYVRLNQYGSYYEDHADSGVVSAADGGLPLYLGAEMTVDAEVTYNFSDNYSIALGASNLFDTLPEENEWAEVLGAKYPTTTVMGFNGGFYYARLTYNF</sequence>
<dbReference type="PROSITE" id="PS52016">
    <property type="entry name" value="TONB_DEPENDENT_REC_3"/>
    <property type="match status" value="1"/>
</dbReference>
<evidence type="ECO:0000256" key="2">
    <source>
        <dbReference type="ARBA" id="ARBA00022448"/>
    </source>
</evidence>
<keyword evidence="7 8" id="KW-0998">Cell outer membrane</keyword>
<evidence type="ECO:0000256" key="9">
    <source>
        <dbReference type="RuleBase" id="RU003357"/>
    </source>
</evidence>
<dbReference type="RefSeq" id="WP_377242526.1">
    <property type="nucleotide sequence ID" value="NZ_JBHLXP010000001.1"/>
</dbReference>
<evidence type="ECO:0000256" key="7">
    <source>
        <dbReference type="ARBA" id="ARBA00023237"/>
    </source>
</evidence>
<evidence type="ECO:0000259" key="12">
    <source>
        <dbReference type="Pfam" id="PF07715"/>
    </source>
</evidence>
<evidence type="ECO:0000256" key="3">
    <source>
        <dbReference type="ARBA" id="ARBA00022452"/>
    </source>
</evidence>
<gene>
    <name evidence="13" type="ORF">ACFFJP_08800</name>
</gene>
<name>A0ABV6BFW1_9GAMM</name>
<dbReference type="PANTHER" id="PTHR47234:SF3">
    <property type="entry name" value="SECRETIN_TONB SHORT N-TERMINAL DOMAIN-CONTAINING PROTEIN"/>
    <property type="match status" value="1"/>
</dbReference>
<evidence type="ECO:0000259" key="11">
    <source>
        <dbReference type="Pfam" id="PF00593"/>
    </source>
</evidence>
<evidence type="ECO:0000256" key="4">
    <source>
        <dbReference type="ARBA" id="ARBA00022692"/>
    </source>
</evidence>
<keyword evidence="5 9" id="KW-0798">TonB box</keyword>
<feature type="chain" id="PRO_5047263008" evidence="10">
    <location>
        <begin position="35"/>
        <end position="858"/>
    </location>
</feature>
<keyword evidence="4 8" id="KW-0812">Transmembrane</keyword>
<dbReference type="Gene3D" id="2.170.130.10">
    <property type="entry name" value="TonB-dependent receptor, plug domain"/>
    <property type="match status" value="1"/>
</dbReference>
<keyword evidence="10" id="KW-0732">Signal</keyword>
<organism evidence="13 14">
    <name type="scientific">Rheinheimera tilapiae</name>
    <dbReference type="NCBI Taxonomy" id="875043"/>
    <lineage>
        <taxon>Bacteria</taxon>
        <taxon>Pseudomonadati</taxon>
        <taxon>Pseudomonadota</taxon>
        <taxon>Gammaproteobacteria</taxon>
        <taxon>Chromatiales</taxon>
        <taxon>Chromatiaceae</taxon>
        <taxon>Rheinheimera</taxon>
    </lineage>
</organism>
<accession>A0ABV6BFW1</accession>
<evidence type="ECO:0000313" key="13">
    <source>
        <dbReference type="EMBL" id="MFC0048385.1"/>
    </source>
</evidence>